<feature type="non-terminal residue" evidence="2">
    <location>
        <position position="1"/>
    </location>
</feature>
<dbReference type="Proteomes" id="UP000265520">
    <property type="component" value="Unassembled WGS sequence"/>
</dbReference>
<proteinExistence type="predicted"/>
<dbReference type="AlphaFoldDB" id="A0A392QLF9"/>
<comment type="caution">
    <text evidence="2">The sequence shown here is derived from an EMBL/GenBank/DDBJ whole genome shotgun (WGS) entry which is preliminary data.</text>
</comment>
<feature type="region of interest" description="Disordered" evidence="1">
    <location>
        <begin position="51"/>
        <end position="71"/>
    </location>
</feature>
<reference evidence="2 3" key="1">
    <citation type="journal article" date="2018" name="Front. Plant Sci.">
        <title>Red Clover (Trifolium pratense) and Zigzag Clover (T. medium) - A Picture of Genomic Similarities and Differences.</title>
        <authorList>
            <person name="Dluhosova J."/>
            <person name="Istvanek J."/>
            <person name="Nedelnik J."/>
            <person name="Repkova J."/>
        </authorList>
    </citation>
    <scope>NUCLEOTIDE SEQUENCE [LARGE SCALE GENOMIC DNA]</scope>
    <source>
        <strain evidence="3">cv. 10/8</strain>
        <tissue evidence="2">Leaf</tissue>
    </source>
</reference>
<evidence type="ECO:0000256" key="1">
    <source>
        <dbReference type="SAM" id="MobiDB-lite"/>
    </source>
</evidence>
<evidence type="ECO:0000313" key="2">
    <source>
        <dbReference type="EMBL" id="MCI25251.1"/>
    </source>
</evidence>
<accession>A0A392QLF9</accession>
<sequence>SCTISGPRITLSPYVRATSPIGSENGLNMYFNPMIHGSIPTEGKNSIRKEGGEDREVAVPGPPKIGPWTVTERMNLDPKNRVRL</sequence>
<keyword evidence="3" id="KW-1185">Reference proteome</keyword>
<evidence type="ECO:0000313" key="3">
    <source>
        <dbReference type="Proteomes" id="UP000265520"/>
    </source>
</evidence>
<protein>
    <submittedName>
        <fullName evidence="2">Uncharacterized protein</fullName>
    </submittedName>
</protein>
<dbReference type="EMBL" id="LXQA010146142">
    <property type="protein sequence ID" value="MCI25251.1"/>
    <property type="molecule type" value="Genomic_DNA"/>
</dbReference>
<name>A0A392QLF9_9FABA</name>
<organism evidence="2 3">
    <name type="scientific">Trifolium medium</name>
    <dbReference type="NCBI Taxonomy" id="97028"/>
    <lineage>
        <taxon>Eukaryota</taxon>
        <taxon>Viridiplantae</taxon>
        <taxon>Streptophyta</taxon>
        <taxon>Embryophyta</taxon>
        <taxon>Tracheophyta</taxon>
        <taxon>Spermatophyta</taxon>
        <taxon>Magnoliopsida</taxon>
        <taxon>eudicotyledons</taxon>
        <taxon>Gunneridae</taxon>
        <taxon>Pentapetalae</taxon>
        <taxon>rosids</taxon>
        <taxon>fabids</taxon>
        <taxon>Fabales</taxon>
        <taxon>Fabaceae</taxon>
        <taxon>Papilionoideae</taxon>
        <taxon>50 kb inversion clade</taxon>
        <taxon>NPAAA clade</taxon>
        <taxon>Hologalegina</taxon>
        <taxon>IRL clade</taxon>
        <taxon>Trifolieae</taxon>
        <taxon>Trifolium</taxon>
    </lineage>
</organism>